<evidence type="ECO:0000256" key="1">
    <source>
        <dbReference type="SAM" id="MobiDB-lite"/>
    </source>
</evidence>
<dbReference type="AlphaFoldDB" id="A0A8J6HUI8"/>
<dbReference type="EMBL" id="JABDTM020010451">
    <property type="protein sequence ID" value="KAH0820877.1"/>
    <property type="molecule type" value="Genomic_DNA"/>
</dbReference>
<reference evidence="2" key="1">
    <citation type="journal article" date="2020" name="J Insects Food Feed">
        <title>The yellow mealworm (Tenebrio molitor) genome: a resource for the emerging insects as food and feed industry.</title>
        <authorList>
            <person name="Eriksson T."/>
            <person name="Andere A."/>
            <person name="Kelstrup H."/>
            <person name="Emery V."/>
            <person name="Picard C."/>
        </authorList>
    </citation>
    <scope>NUCLEOTIDE SEQUENCE</scope>
    <source>
        <strain evidence="2">Stoneville</strain>
        <tissue evidence="2">Whole head</tissue>
    </source>
</reference>
<dbReference type="Proteomes" id="UP000719412">
    <property type="component" value="Unassembled WGS sequence"/>
</dbReference>
<name>A0A8J6HUI8_TENMO</name>
<evidence type="ECO:0000313" key="2">
    <source>
        <dbReference type="EMBL" id="KAH0820877.1"/>
    </source>
</evidence>
<organism evidence="2 3">
    <name type="scientific">Tenebrio molitor</name>
    <name type="common">Yellow mealworm beetle</name>
    <dbReference type="NCBI Taxonomy" id="7067"/>
    <lineage>
        <taxon>Eukaryota</taxon>
        <taxon>Metazoa</taxon>
        <taxon>Ecdysozoa</taxon>
        <taxon>Arthropoda</taxon>
        <taxon>Hexapoda</taxon>
        <taxon>Insecta</taxon>
        <taxon>Pterygota</taxon>
        <taxon>Neoptera</taxon>
        <taxon>Endopterygota</taxon>
        <taxon>Coleoptera</taxon>
        <taxon>Polyphaga</taxon>
        <taxon>Cucujiformia</taxon>
        <taxon>Tenebrionidae</taxon>
        <taxon>Tenebrio</taxon>
    </lineage>
</organism>
<accession>A0A8J6HUI8</accession>
<feature type="region of interest" description="Disordered" evidence="1">
    <location>
        <begin position="43"/>
        <end position="112"/>
    </location>
</feature>
<feature type="compositionally biased region" description="Low complexity" evidence="1">
    <location>
        <begin position="93"/>
        <end position="103"/>
    </location>
</feature>
<evidence type="ECO:0000313" key="3">
    <source>
        <dbReference type="Proteomes" id="UP000719412"/>
    </source>
</evidence>
<reference evidence="2" key="2">
    <citation type="submission" date="2021-08" db="EMBL/GenBank/DDBJ databases">
        <authorList>
            <person name="Eriksson T."/>
        </authorList>
    </citation>
    <scope>NUCLEOTIDE SEQUENCE</scope>
    <source>
        <strain evidence="2">Stoneville</strain>
        <tissue evidence="2">Whole head</tissue>
    </source>
</reference>
<sequence>MATEVSTFVQLPREDLQKLLDEEREENHQRLAIWDGRIHVLEEGQKMTDVSPPPNSPAPGHPEQAEPSIEMEEVVESAPEPPFKEVRGRRSAPAKPVAQQKPPAESKIPPIIIRDASKWPSISSGMQARRIAFTKAKPCVDGIRVHPGESGYLR</sequence>
<feature type="compositionally biased region" description="Pro residues" evidence="1">
    <location>
        <begin position="51"/>
        <end position="60"/>
    </location>
</feature>
<protein>
    <submittedName>
        <fullName evidence="2">Uncharacterized protein</fullName>
    </submittedName>
</protein>
<gene>
    <name evidence="2" type="ORF">GEV33_001914</name>
</gene>
<proteinExistence type="predicted"/>
<comment type="caution">
    <text evidence="2">The sequence shown here is derived from an EMBL/GenBank/DDBJ whole genome shotgun (WGS) entry which is preliminary data.</text>
</comment>
<keyword evidence="3" id="KW-1185">Reference proteome</keyword>